<dbReference type="OrthoDB" id="498125at2759"/>
<dbReference type="Pfam" id="PF00106">
    <property type="entry name" value="adh_short"/>
    <property type="match status" value="1"/>
</dbReference>
<accession>A0A1Y2CIF8</accession>
<dbReference type="PRINTS" id="PR00081">
    <property type="entry name" value="GDHRDH"/>
</dbReference>
<dbReference type="PROSITE" id="PS00061">
    <property type="entry name" value="ADH_SHORT"/>
    <property type="match status" value="1"/>
</dbReference>
<dbReference type="GO" id="GO:0008202">
    <property type="term" value="P:steroid metabolic process"/>
    <property type="evidence" value="ECO:0007669"/>
    <property type="project" value="TreeGrafter"/>
</dbReference>
<evidence type="ECO:0000256" key="2">
    <source>
        <dbReference type="SAM" id="MobiDB-lite"/>
    </source>
</evidence>
<feature type="compositionally biased region" description="Low complexity" evidence="2">
    <location>
        <begin position="339"/>
        <end position="353"/>
    </location>
</feature>
<dbReference type="Gene3D" id="3.40.50.720">
    <property type="entry name" value="NAD(P)-binding Rossmann-like Domain"/>
    <property type="match status" value="1"/>
</dbReference>
<keyword evidence="1" id="KW-0521">NADP</keyword>
<evidence type="ECO:0000313" key="3">
    <source>
        <dbReference type="EMBL" id="ORY46802.1"/>
    </source>
</evidence>
<dbReference type="EMBL" id="MCGO01000015">
    <property type="protein sequence ID" value="ORY46802.1"/>
    <property type="molecule type" value="Genomic_DNA"/>
</dbReference>
<comment type="caution">
    <text evidence="3">The sequence shown here is derived from an EMBL/GenBank/DDBJ whole genome shotgun (WGS) entry which is preliminary data.</text>
</comment>
<sequence>MGFTVFAGVKSAADGRKLAAKSVSDAKASGSSGNLIPIVLDVTDPQSLRLAYEQVCRVIGVATDQLGDDGGVIRSPSAKTTTAAKEAAEALVVRALSPARSRLSYSVTYDEEVEEFGNLKTGSSSSAAAPSTVNPDDLFIGIVNCEGTESPGALEVVPLAEIMRCYEVNTAGRESKGRIVNVCSSVGVTAAPINGSYAASKMALIAVSESLRIELYPFGISVSIIEPGSLDASSWAPKKESEAGSHSLQLGNNVSVYESAEFAEYSAPAFPVVTRSKSRSLLRMSAPPPSSLPSLTEDDEIPYVAPQKKVTNRRGSGSVDENNRPSSPQVFPYQSGLASPTSPTIGSSSIPLPTKRRSLSSLTRCFSPQIQRASTSMAASSPSAGIPNMDGYHPRLERIVVPSSGIHPTWDATDRARVAKKLYGPLMETVAEASATAEDRDRPSRSTDPNYIAPAKPRRRGQSVGPLLTQSGAAQRAAELGVATPSVERTALTSSCRHVSRAIVHGLTSPFPKTRYHTSVLRWALPDRFLDWGFVAMSSGASGSGGSTR</sequence>
<feature type="region of interest" description="Disordered" evidence="2">
    <location>
        <begin position="280"/>
        <end position="354"/>
    </location>
</feature>
<reference evidence="3 4" key="1">
    <citation type="submission" date="2016-07" db="EMBL/GenBank/DDBJ databases">
        <title>Pervasive Adenine N6-methylation of Active Genes in Fungi.</title>
        <authorList>
            <consortium name="DOE Joint Genome Institute"/>
            <person name="Mondo S.J."/>
            <person name="Dannebaum R.O."/>
            <person name="Kuo R.C."/>
            <person name="Labutti K."/>
            <person name="Haridas S."/>
            <person name="Kuo A."/>
            <person name="Salamov A."/>
            <person name="Ahrendt S.R."/>
            <person name="Lipzen A."/>
            <person name="Sullivan W."/>
            <person name="Andreopoulos W.B."/>
            <person name="Clum A."/>
            <person name="Lindquist E."/>
            <person name="Daum C."/>
            <person name="Ramamoorthy G.K."/>
            <person name="Gryganskyi A."/>
            <person name="Culley D."/>
            <person name="Magnuson J.K."/>
            <person name="James T.Y."/>
            <person name="O'Malley M.A."/>
            <person name="Stajich J.E."/>
            <person name="Spatafora J.W."/>
            <person name="Visel A."/>
            <person name="Grigoriev I.V."/>
        </authorList>
    </citation>
    <scope>NUCLEOTIDE SEQUENCE [LARGE SCALE GENOMIC DNA]</scope>
    <source>
        <strain evidence="3 4">JEL800</strain>
    </source>
</reference>
<dbReference type="InterPro" id="IPR020904">
    <property type="entry name" value="Sc_DH/Rdtase_CS"/>
</dbReference>
<protein>
    <recommendedName>
        <fullName evidence="5">NAD(P)-binding protein</fullName>
    </recommendedName>
</protein>
<name>A0A1Y2CIF8_9FUNG</name>
<dbReference type="InterPro" id="IPR036291">
    <property type="entry name" value="NAD(P)-bd_dom_sf"/>
</dbReference>
<dbReference type="STRING" id="329046.A0A1Y2CIF8"/>
<dbReference type="InterPro" id="IPR002347">
    <property type="entry name" value="SDR_fam"/>
</dbReference>
<feature type="region of interest" description="Disordered" evidence="2">
    <location>
        <begin position="432"/>
        <end position="465"/>
    </location>
</feature>
<evidence type="ECO:0000256" key="1">
    <source>
        <dbReference type="ARBA" id="ARBA00022857"/>
    </source>
</evidence>
<evidence type="ECO:0000313" key="4">
    <source>
        <dbReference type="Proteomes" id="UP000193642"/>
    </source>
</evidence>
<dbReference type="GO" id="GO:0016491">
    <property type="term" value="F:oxidoreductase activity"/>
    <property type="evidence" value="ECO:0007669"/>
    <property type="project" value="TreeGrafter"/>
</dbReference>
<gene>
    <name evidence="3" type="ORF">BCR33DRAFT_715234</name>
</gene>
<organism evidence="3 4">
    <name type="scientific">Rhizoclosmatium globosum</name>
    <dbReference type="NCBI Taxonomy" id="329046"/>
    <lineage>
        <taxon>Eukaryota</taxon>
        <taxon>Fungi</taxon>
        <taxon>Fungi incertae sedis</taxon>
        <taxon>Chytridiomycota</taxon>
        <taxon>Chytridiomycota incertae sedis</taxon>
        <taxon>Chytridiomycetes</taxon>
        <taxon>Chytridiales</taxon>
        <taxon>Chytriomycetaceae</taxon>
        <taxon>Rhizoclosmatium</taxon>
    </lineage>
</organism>
<proteinExistence type="predicted"/>
<keyword evidence="4" id="KW-1185">Reference proteome</keyword>
<dbReference type="PANTHER" id="PTHR43313:SF1">
    <property type="entry name" value="3BETA-HYDROXYSTEROID DEHYDROGENASE DHS-16"/>
    <property type="match status" value="1"/>
</dbReference>
<dbReference type="PANTHER" id="PTHR43313">
    <property type="entry name" value="SHORT-CHAIN DEHYDROGENASE/REDUCTASE FAMILY 9C"/>
    <property type="match status" value="1"/>
</dbReference>
<dbReference type="SUPFAM" id="SSF51735">
    <property type="entry name" value="NAD(P)-binding Rossmann-fold domains"/>
    <property type="match status" value="1"/>
</dbReference>
<evidence type="ECO:0008006" key="5">
    <source>
        <dbReference type="Google" id="ProtNLM"/>
    </source>
</evidence>
<dbReference type="AlphaFoldDB" id="A0A1Y2CIF8"/>
<dbReference type="Proteomes" id="UP000193642">
    <property type="component" value="Unassembled WGS sequence"/>
</dbReference>